<dbReference type="OrthoDB" id="9795199at2"/>
<dbReference type="InterPro" id="IPR000182">
    <property type="entry name" value="GNAT_dom"/>
</dbReference>
<dbReference type="GO" id="GO:0016747">
    <property type="term" value="F:acyltransferase activity, transferring groups other than amino-acyl groups"/>
    <property type="evidence" value="ECO:0007669"/>
    <property type="project" value="InterPro"/>
</dbReference>
<reference evidence="3 5" key="1">
    <citation type="submission" date="2019-02" db="EMBL/GenBank/DDBJ databases">
        <title>Deep-cultivation of Planctomycetes and their phenomic and genomic characterization uncovers novel biology.</title>
        <authorList>
            <person name="Wiegand S."/>
            <person name="Jogler M."/>
            <person name="Boedeker C."/>
            <person name="Pinto D."/>
            <person name="Vollmers J."/>
            <person name="Rivas-Marin E."/>
            <person name="Kohn T."/>
            <person name="Peeters S.H."/>
            <person name="Heuer A."/>
            <person name="Rast P."/>
            <person name="Oberbeckmann S."/>
            <person name="Bunk B."/>
            <person name="Jeske O."/>
            <person name="Meyerdierks A."/>
            <person name="Storesund J.E."/>
            <person name="Kallscheuer N."/>
            <person name="Luecker S."/>
            <person name="Lage O.M."/>
            <person name="Pohl T."/>
            <person name="Merkel B.J."/>
            <person name="Hornburger P."/>
            <person name="Mueller R.-W."/>
            <person name="Bruemmer F."/>
            <person name="Labrenz M."/>
            <person name="Spormann A.M."/>
            <person name="Op den Camp H."/>
            <person name="Overmann J."/>
            <person name="Amann R."/>
            <person name="Jetten M.S.M."/>
            <person name="Mascher T."/>
            <person name="Medema M.H."/>
            <person name="Devos D.P."/>
            <person name="Kaster A.-K."/>
            <person name="Ovreas L."/>
            <person name="Rohde M."/>
            <person name="Galperin M.Y."/>
            <person name="Jogler C."/>
        </authorList>
    </citation>
    <scope>NUCLEOTIDE SEQUENCE [LARGE SCALE GENOMIC DNA]</scope>
    <source>
        <strain evidence="2 4">Enr10</strain>
        <strain evidence="3 5">Pan153</strain>
    </source>
</reference>
<evidence type="ECO:0000313" key="2">
    <source>
        <dbReference type="EMBL" id="QDT28225.1"/>
    </source>
</evidence>
<sequence length="172" mass="19337">MVFDAQPTLTGTLLHLRPLQDDDYDDLYAVASDPLIWEQHPASDRYQAEVFQKFFRDAMDSGGALLAIDNATGTVIGSSRYHGYNESASEVEIGWTFLARSHWGGRYNGEMKRLMLQHAFQFVDSVIFLIGPENIRSQRAVEKIGGVHDGSRTDGSGMESWLFRIRAAEYEG</sequence>
<dbReference type="Proteomes" id="UP000315647">
    <property type="component" value="Chromosome"/>
</dbReference>
<feature type="domain" description="N-acetyltransferase" evidence="1">
    <location>
        <begin position="14"/>
        <end position="168"/>
    </location>
</feature>
<dbReference type="AlphaFoldDB" id="A0A518A8S8"/>
<dbReference type="Proteomes" id="UP000320839">
    <property type="component" value="Chromosome"/>
</dbReference>
<evidence type="ECO:0000313" key="3">
    <source>
        <dbReference type="EMBL" id="QDV18964.1"/>
    </source>
</evidence>
<organism evidence="3 5">
    <name type="scientific">Gimesia panareensis</name>
    <dbReference type="NCBI Taxonomy" id="2527978"/>
    <lineage>
        <taxon>Bacteria</taxon>
        <taxon>Pseudomonadati</taxon>
        <taxon>Planctomycetota</taxon>
        <taxon>Planctomycetia</taxon>
        <taxon>Planctomycetales</taxon>
        <taxon>Planctomycetaceae</taxon>
        <taxon>Gimesia</taxon>
    </lineage>
</organism>
<dbReference type="EMBL" id="CP037421">
    <property type="protein sequence ID" value="QDT28225.1"/>
    <property type="molecule type" value="Genomic_DNA"/>
</dbReference>
<accession>A0A518A8S8</accession>
<dbReference type="EMBL" id="CP036317">
    <property type="protein sequence ID" value="QDV18964.1"/>
    <property type="molecule type" value="Genomic_DNA"/>
</dbReference>
<accession>A0A518FRK1</accession>
<proteinExistence type="predicted"/>
<dbReference type="Gene3D" id="3.40.630.30">
    <property type="match status" value="1"/>
</dbReference>
<dbReference type="PROSITE" id="PS51186">
    <property type="entry name" value="GNAT"/>
    <property type="match status" value="1"/>
</dbReference>
<dbReference type="SUPFAM" id="SSF55729">
    <property type="entry name" value="Acyl-CoA N-acyltransferases (Nat)"/>
    <property type="match status" value="1"/>
</dbReference>
<gene>
    <name evidence="2" type="ORF">Enr10x_35650</name>
    <name evidence="3" type="ORF">Pan153_36250</name>
</gene>
<dbReference type="PANTHER" id="PTHR43610:SF1">
    <property type="entry name" value="N-ACETYLTRANSFERASE DOMAIN-CONTAINING PROTEIN"/>
    <property type="match status" value="1"/>
</dbReference>
<dbReference type="Pfam" id="PF13302">
    <property type="entry name" value="Acetyltransf_3"/>
    <property type="match status" value="1"/>
</dbReference>
<accession>A0A517Q9E1</accession>
<name>A0A518A8S8_9PLAN</name>
<dbReference type="RefSeq" id="WP_145110463.1">
    <property type="nucleotide sequence ID" value="NZ_CP036277.1"/>
</dbReference>
<evidence type="ECO:0000259" key="1">
    <source>
        <dbReference type="PROSITE" id="PS51186"/>
    </source>
</evidence>
<protein>
    <recommendedName>
        <fullName evidence="1">N-acetyltransferase domain-containing protein</fullName>
    </recommendedName>
</protein>
<evidence type="ECO:0000313" key="4">
    <source>
        <dbReference type="Proteomes" id="UP000315647"/>
    </source>
</evidence>
<keyword evidence="4" id="KW-1185">Reference proteome</keyword>
<evidence type="ECO:0000313" key="5">
    <source>
        <dbReference type="Proteomes" id="UP000320839"/>
    </source>
</evidence>
<dbReference type="PANTHER" id="PTHR43610">
    <property type="entry name" value="BLL6696 PROTEIN"/>
    <property type="match status" value="1"/>
</dbReference>
<dbReference type="InterPro" id="IPR016181">
    <property type="entry name" value="Acyl_CoA_acyltransferase"/>
</dbReference>